<proteinExistence type="inferred from homology"/>
<comment type="caution">
    <text evidence="8">The sequence shown here is derived from an EMBL/GenBank/DDBJ whole genome shotgun (WGS) entry which is preliminary data.</text>
</comment>
<keyword evidence="6" id="KW-0503">Monooxygenase</keyword>
<sequence length="413" mass="46415">MLFLTFFFPVVTLLLAHTIQNWFRLRHIPGPLWAKVTDLWRAYHYIKGDYGDVLLTLHRRYGDLVRTGPNSVNLGNPSGVPVLYRTNPTLKKGNFYISVATSERGREIHSVGSTMDEEIHTRLKRPMAPYFAIPSLLGMESAMDEIQQELEDQICRRVTVDVVLWMRLFSLESLYWIAFSNKLGYLSQGNDADGVLSMLQSKFVFACYTSTAPIVGWLANYVAGFIGPGLDSLFPKAAQELQSRRRNKKTKTTHRDLLAHFMDASQKDPETLEEKGVLGATISTIFAGSDTTGTTLTFLLYYLVKHPAALARLREELDSAVRSGNLSYAPKWTEVSTLNYLQAVFKETLRLHSAARISLYRAVGPEGLDLCGERLPSGTNVGCFGYTAHRNEPVYGSDAGLFRPERWIEASNE</sequence>
<dbReference type="GO" id="GO:0005506">
    <property type="term" value="F:iron ion binding"/>
    <property type="evidence" value="ECO:0007669"/>
    <property type="project" value="InterPro"/>
</dbReference>
<dbReference type="RefSeq" id="XP_043128333.1">
    <property type="nucleotide sequence ID" value="XM_043272398.1"/>
</dbReference>
<dbReference type="GeneID" id="66937231"/>
<dbReference type="AlphaFoldDB" id="A0A9P3C3K6"/>
<dbReference type="Pfam" id="PF00067">
    <property type="entry name" value="p450"/>
    <property type="match status" value="1"/>
</dbReference>
<evidence type="ECO:0000256" key="6">
    <source>
        <dbReference type="ARBA" id="ARBA00023033"/>
    </source>
</evidence>
<evidence type="ECO:0008006" key="10">
    <source>
        <dbReference type="Google" id="ProtNLM"/>
    </source>
</evidence>
<evidence type="ECO:0000256" key="3">
    <source>
        <dbReference type="ARBA" id="ARBA00022723"/>
    </source>
</evidence>
<reference evidence="8 9" key="1">
    <citation type="submission" date="2021-02" db="EMBL/GenBank/DDBJ databases">
        <title>Pan-genome distribution and transcriptional activeness of fungal secondary metabolism genes in Aspergillus section Fumigati.</title>
        <authorList>
            <person name="Takahashi H."/>
            <person name="Umemura M."/>
            <person name="Ninomiya A."/>
            <person name="Kusuya Y."/>
            <person name="Urayama S."/>
            <person name="Shimizu M."/>
            <person name="Watanabe A."/>
            <person name="Kamei K."/>
            <person name="Yaguchi T."/>
            <person name="Hagiwara D."/>
        </authorList>
    </citation>
    <scope>NUCLEOTIDE SEQUENCE [LARGE SCALE GENOMIC DNA]</scope>
    <source>
        <strain evidence="8 9">IFM 47045</strain>
    </source>
</reference>
<dbReference type="EMBL" id="BOPL01000008">
    <property type="protein sequence ID" value="GIK05147.1"/>
    <property type="molecule type" value="Genomic_DNA"/>
</dbReference>
<dbReference type="GO" id="GO:0044283">
    <property type="term" value="P:small molecule biosynthetic process"/>
    <property type="evidence" value="ECO:0007669"/>
    <property type="project" value="UniProtKB-ARBA"/>
</dbReference>
<name>A0A9P3C3K6_ASPVI</name>
<dbReference type="Gene3D" id="1.10.630.10">
    <property type="entry name" value="Cytochrome P450"/>
    <property type="match status" value="1"/>
</dbReference>
<dbReference type="Proteomes" id="UP000710440">
    <property type="component" value="Unassembled WGS sequence"/>
</dbReference>
<dbReference type="InterPro" id="IPR002401">
    <property type="entry name" value="Cyt_P450_E_grp-I"/>
</dbReference>
<evidence type="ECO:0000313" key="9">
    <source>
        <dbReference type="Proteomes" id="UP000710440"/>
    </source>
</evidence>
<dbReference type="GO" id="GO:0020037">
    <property type="term" value="F:heme binding"/>
    <property type="evidence" value="ECO:0007669"/>
    <property type="project" value="InterPro"/>
</dbReference>
<dbReference type="SUPFAM" id="SSF48264">
    <property type="entry name" value="Cytochrome P450"/>
    <property type="match status" value="1"/>
</dbReference>
<dbReference type="GO" id="GO:0044550">
    <property type="term" value="P:secondary metabolite biosynthetic process"/>
    <property type="evidence" value="ECO:0007669"/>
    <property type="project" value="UniProtKB-ARBA"/>
</dbReference>
<evidence type="ECO:0000256" key="5">
    <source>
        <dbReference type="ARBA" id="ARBA00023004"/>
    </source>
</evidence>
<dbReference type="GO" id="GO:0016705">
    <property type="term" value="F:oxidoreductase activity, acting on paired donors, with incorporation or reduction of molecular oxygen"/>
    <property type="evidence" value="ECO:0007669"/>
    <property type="project" value="InterPro"/>
</dbReference>
<dbReference type="PRINTS" id="PR00385">
    <property type="entry name" value="P450"/>
</dbReference>
<feature type="chain" id="PRO_5040344408" description="Cytochrome P450" evidence="7">
    <location>
        <begin position="17"/>
        <end position="413"/>
    </location>
</feature>
<evidence type="ECO:0000256" key="4">
    <source>
        <dbReference type="ARBA" id="ARBA00023002"/>
    </source>
</evidence>
<dbReference type="InterPro" id="IPR036396">
    <property type="entry name" value="Cyt_P450_sf"/>
</dbReference>
<dbReference type="PANTHER" id="PTHR24305">
    <property type="entry name" value="CYTOCHROME P450"/>
    <property type="match status" value="1"/>
</dbReference>
<keyword evidence="9" id="KW-1185">Reference proteome</keyword>
<dbReference type="GO" id="GO:0004497">
    <property type="term" value="F:monooxygenase activity"/>
    <property type="evidence" value="ECO:0007669"/>
    <property type="project" value="UniProtKB-KW"/>
</dbReference>
<comment type="cofactor">
    <cofactor evidence="1">
        <name>heme</name>
        <dbReference type="ChEBI" id="CHEBI:30413"/>
    </cofactor>
</comment>
<evidence type="ECO:0000313" key="8">
    <source>
        <dbReference type="EMBL" id="GIK05147.1"/>
    </source>
</evidence>
<evidence type="ECO:0000256" key="1">
    <source>
        <dbReference type="ARBA" id="ARBA00001971"/>
    </source>
</evidence>
<dbReference type="InterPro" id="IPR050121">
    <property type="entry name" value="Cytochrome_P450_monoxygenase"/>
</dbReference>
<dbReference type="InterPro" id="IPR001128">
    <property type="entry name" value="Cyt_P450"/>
</dbReference>
<gene>
    <name evidence="8" type="ORF">Aspvir_009249</name>
</gene>
<comment type="similarity">
    <text evidence="2">Belongs to the cytochrome P450 family.</text>
</comment>
<keyword evidence="7" id="KW-0732">Signal</keyword>
<keyword evidence="3" id="KW-0479">Metal-binding</keyword>
<keyword evidence="5" id="KW-0408">Iron</keyword>
<evidence type="ECO:0000256" key="7">
    <source>
        <dbReference type="SAM" id="SignalP"/>
    </source>
</evidence>
<organism evidence="8 9">
    <name type="scientific">Aspergillus viridinutans</name>
    <dbReference type="NCBI Taxonomy" id="75553"/>
    <lineage>
        <taxon>Eukaryota</taxon>
        <taxon>Fungi</taxon>
        <taxon>Dikarya</taxon>
        <taxon>Ascomycota</taxon>
        <taxon>Pezizomycotina</taxon>
        <taxon>Eurotiomycetes</taxon>
        <taxon>Eurotiomycetidae</taxon>
        <taxon>Eurotiales</taxon>
        <taxon>Aspergillaceae</taxon>
        <taxon>Aspergillus</taxon>
        <taxon>Aspergillus subgen. Fumigati</taxon>
    </lineage>
</organism>
<accession>A0A9P3C3K6</accession>
<keyword evidence="4" id="KW-0560">Oxidoreductase</keyword>
<protein>
    <recommendedName>
        <fullName evidence="10">Cytochrome P450</fullName>
    </recommendedName>
</protein>
<evidence type="ECO:0000256" key="2">
    <source>
        <dbReference type="ARBA" id="ARBA00010617"/>
    </source>
</evidence>
<dbReference type="PANTHER" id="PTHR24305:SF235">
    <property type="entry name" value="CYTOCHROME P450 MONOOXYGENASE APDB-RELATED"/>
    <property type="match status" value="1"/>
</dbReference>
<feature type="signal peptide" evidence="7">
    <location>
        <begin position="1"/>
        <end position="16"/>
    </location>
</feature>
<dbReference type="OrthoDB" id="4402279at2759"/>
<dbReference type="PRINTS" id="PR00463">
    <property type="entry name" value="EP450I"/>
</dbReference>